<name>A0AAF0C3X5_9GAMM</name>
<dbReference type="KEGG" id="tact:SG35_001205"/>
<gene>
    <name evidence="2" type="ORF">SG35_001205</name>
</gene>
<dbReference type="Proteomes" id="UP000032568">
    <property type="component" value="Chromosome"/>
</dbReference>
<feature type="domain" description="DUF6795" evidence="1">
    <location>
        <begin position="56"/>
        <end position="159"/>
    </location>
</feature>
<protein>
    <recommendedName>
        <fullName evidence="1">DUF6795 domain-containing protein</fullName>
    </recommendedName>
</protein>
<reference evidence="2 3" key="1">
    <citation type="journal article" date="2015" name="Genome Announc.">
        <title>Draft Genome Sequences of Marine Isolates of Thalassomonas viridans and Thalassomonas actiniarum.</title>
        <authorList>
            <person name="Olonade I."/>
            <person name="van Zyl L.J."/>
            <person name="Trindade M."/>
        </authorList>
    </citation>
    <scope>NUCLEOTIDE SEQUENCE [LARGE SCALE GENOMIC DNA]</scope>
    <source>
        <strain evidence="2 3">A5K-106</strain>
    </source>
</reference>
<reference evidence="2 3" key="2">
    <citation type="journal article" date="2022" name="Mar. Drugs">
        <title>Bioassay-Guided Fractionation Leads to the Detection of Cholic Acid Generated by the Rare Thalassomonas sp.</title>
        <authorList>
            <person name="Pheiffer F."/>
            <person name="Schneider Y.K."/>
            <person name="Hansen E.H."/>
            <person name="Andersen J.H."/>
            <person name="Isaksson J."/>
            <person name="Busche T."/>
            <person name="R C."/>
            <person name="Kalinowski J."/>
            <person name="Zyl L.V."/>
            <person name="Trindade M."/>
        </authorList>
    </citation>
    <scope>NUCLEOTIDE SEQUENCE [LARGE SCALE GENOMIC DNA]</scope>
    <source>
        <strain evidence="2 3">A5K-106</strain>
    </source>
</reference>
<evidence type="ECO:0000259" key="1">
    <source>
        <dbReference type="Pfam" id="PF20598"/>
    </source>
</evidence>
<evidence type="ECO:0000313" key="3">
    <source>
        <dbReference type="Proteomes" id="UP000032568"/>
    </source>
</evidence>
<keyword evidence="3" id="KW-1185">Reference proteome</keyword>
<sequence>MSMFFDNKNKYKTKLKFALKTSLLLFLILSVTVLTKGMADMFGFFKKYDVHLCPQVKGQVLNQGKPLAGEKVIRYLSYVDYKDRYDHTFTDEEGRFSLPEVNIRSKLPGNFLVEHNTLQIIYIEQSKKKYILWNSNLPGYKPKAAYARKLSSLNCDLTSPRVSFEFANDTQQRPHYAGTICQWDEDFSIYHIHENDE</sequence>
<dbReference type="InterPro" id="IPR046474">
    <property type="entry name" value="DUF6795"/>
</dbReference>
<dbReference type="EMBL" id="CP059735">
    <property type="protein sequence ID" value="WDD99338.1"/>
    <property type="molecule type" value="Genomic_DNA"/>
</dbReference>
<organism evidence="2 3">
    <name type="scientific">Thalassomonas actiniarum</name>
    <dbReference type="NCBI Taxonomy" id="485447"/>
    <lineage>
        <taxon>Bacteria</taxon>
        <taxon>Pseudomonadati</taxon>
        <taxon>Pseudomonadota</taxon>
        <taxon>Gammaproteobacteria</taxon>
        <taxon>Alteromonadales</taxon>
        <taxon>Colwelliaceae</taxon>
        <taxon>Thalassomonas</taxon>
    </lineage>
</organism>
<proteinExistence type="predicted"/>
<evidence type="ECO:0000313" key="2">
    <source>
        <dbReference type="EMBL" id="WDD99338.1"/>
    </source>
</evidence>
<dbReference type="AlphaFoldDB" id="A0AAF0C3X5"/>
<dbReference type="Pfam" id="PF20598">
    <property type="entry name" value="DUF6795"/>
    <property type="match status" value="1"/>
</dbReference>
<accession>A0AAF0C3X5</accession>